<dbReference type="Proteomes" id="UP000237105">
    <property type="component" value="Unassembled WGS sequence"/>
</dbReference>
<evidence type="ECO:0000313" key="1">
    <source>
        <dbReference type="EMBL" id="PON46757.1"/>
    </source>
</evidence>
<comment type="caution">
    <text evidence="1">The sequence shown here is derived from an EMBL/GenBank/DDBJ whole genome shotgun (WGS) entry which is preliminary data.</text>
</comment>
<dbReference type="OrthoDB" id="10262656at2759"/>
<dbReference type="EMBL" id="JXTB01000306">
    <property type="protein sequence ID" value="PON46757.1"/>
    <property type="molecule type" value="Genomic_DNA"/>
</dbReference>
<sequence>MVLYMVLLRQEEKSYYDEKCPGCTMDKLKNSNPGIPFKHLFYVFVVVLGAEIITTRKRVYSDDIAID</sequence>
<keyword evidence="2" id="KW-1185">Reference proteome</keyword>
<organism evidence="1 2">
    <name type="scientific">Parasponia andersonii</name>
    <name type="common">Sponia andersonii</name>
    <dbReference type="NCBI Taxonomy" id="3476"/>
    <lineage>
        <taxon>Eukaryota</taxon>
        <taxon>Viridiplantae</taxon>
        <taxon>Streptophyta</taxon>
        <taxon>Embryophyta</taxon>
        <taxon>Tracheophyta</taxon>
        <taxon>Spermatophyta</taxon>
        <taxon>Magnoliopsida</taxon>
        <taxon>eudicotyledons</taxon>
        <taxon>Gunneridae</taxon>
        <taxon>Pentapetalae</taxon>
        <taxon>rosids</taxon>
        <taxon>fabids</taxon>
        <taxon>Rosales</taxon>
        <taxon>Cannabaceae</taxon>
        <taxon>Parasponia</taxon>
    </lineage>
</organism>
<protein>
    <submittedName>
        <fullName evidence="1">Uncharacterized protein</fullName>
    </submittedName>
</protein>
<gene>
    <name evidence="1" type="ORF">PanWU01x14_249500</name>
</gene>
<dbReference type="AlphaFoldDB" id="A0A2P5BD89"/>
<accession>A0A2P5BD89</accession>
<evidence type="ECO:0000313" key="2">
    <source>
        <dbReference type="Proteomes" id="UP000237105"/>
    </source>
</evidence>
<proteinExistence type="predicted"/>
<name>A0A2P5BD89_PARAD</name>
<reference evidence="2" key="1">
    <citation type="submission" date="2016-06" db="EMBL/GenBank/DDBJ databases">
        <title>Parallel loss of symbiosis genes in relatives of nitrogen-fixing non-legume Parasponia.</title>
        <authorList>
            <person name="Van Velzen R."/>
            <person name="Holmer R."/>
            <person name="Bu F."/>
            <person name="Rutten L."/>
            <person name="Van Zeijl A."/>
            <person name="Liu W."/>
            <person name="Santuari L."/>
            <person name="Cao Q."/>
            <person name="Sharma T."/>
            <person name="Shen D."/>
            <person name="Roswanjaya Y."/>
            <person name="Wardhani T."/>
            <person name="Kalhor M.S."/>
            <person name="Jansen J."/>
            <person name="Van den Hoogen J."/>
            <person name="Gungor B."/>
            <person name="Hartog M."/>
            <person name="Hontelez J."/>
            <person name="Verver J."/>
            <person name="Yang W.-C."/>
            <person name="Schijlen E."/>
            <person name="Repin R."/>
            <person name="Schilthuizen M."/>
            <person name="Schranz E."/>
            <person name="Heidstra R."/>
            <person name="Miyata K."/>
            <person name="Fedorova E."/>
            <person name="Kohlen W."/>
            <person name="Bisseling T."/>
            <person name="Smit S."/>
            <person name="Geurts R."/>
        </authorList>
    </citation>
    <scope>NUCLEOTIDE SEQUENCE [LARGE SCALE GENOMIC DNA]</scope>
    <source>
        <strain evidence="2">cv. WU1-14</strain>
    </source>
</reference>